<protein>
    <submittedName>
        <fullName evidence="2">MarR family transcriptional regulator</fullName>
    </submittedName>
</protein>
<feature type="region of interest" description="Disordered" evidence="1">
    <location>
        <begin position="29"/>
        <end position="54"/>
    </location>
</feature>
<dbReference type="EMBL" id="LMWU01000016">
    <property type="protein sequence ID" value="KUN71292.1"/>
    <property type="molecule type" value="Genomic_DNA"/>
</dbReference>
<evidence type="ECO:0000313" key="3">
    <source>
        <dbReference type="Proteomes" id="UP000053669"/>
    </source>
</evidence>
<dbReference type="Gene3D" id="3.40.50.150">
    <property type="entry name" value="Vaccinia Virus protein VP39"/>
    <property type="match status" value="1"/>
</dbReference>
<proteinExistence type="predicted"/>
<accession>A0A101SBR6</accession>
<dbReference type="SUPFAM" id="SSF53335">
    <property type="entry name" value="S-adenosyl-L-methionine-dependent methyltransferases"/>
    <property type="match status" value="1"/>
</dbReference>
<dbReference type="Proteomes" id="UP000053669">
    <property type="component" value="Unassembled WGS sequence"/>
</dbReference>
<dbReference type="InterPro" id="IPR029063">
    <property type="entry name" value="SAM-dependent_MTases_sf"/>
</dbReference>
<sequence length="276" mass="30045">MTLPARLGVATHPAVGALDQIGEVVEIKRAHSPNSTGPDRTRGRHVATTSLHPGSGSHTFRFAANCRTFPGGLMPAPTAPSVRRLRSTARAILRFPEPESWLDVETGDADFPEAARRFFPYTAFDGLDLSHRVLHAQAVERLEEGHLGRLTDPQITARLRARYDVVSLLNQRPRTKDFQAALAVLRPGGHLLVECQDDPRAELESQGCTIVTTARRSAHIPGRVTTRLSPRAIGPLAFAARALDHTLALLLAGTRFAKAYRVIARKDREGTATSAP</sequence>
<comment type="caution">
    <text evidence="2">The sequence shown here is derived from an EMBL/GenBank/DDBJ whole genome shotgun (WGS) entry which is preliminary data.</text>
</comment>
<reference evidence="2 3" key="1">
    <citation type="submission" date="2015-10" db="EMBL/GenBank/DDBJ databases">
        <title>Draft genome sequence of Streptomyces canus DSM 40017, type strain for the species Streptomyces canus.</title>
        <authorList>
            <person name="Ruckert C."/>
            <person name="Winkler A."/>
            <person name="Kalinowski J."/>
            <person name="Kampfer P."/>
            <person name="Glaeser S."/>
        </authorList>
    </citation>
    <scope>NUCLEOTIDE SEQUENCE [LARGE SCALE GENOMIC DNA]</scope>
    <source>
        <strain evidence="2 3">DSM 40017</strain>
    </source>
</reference>
<name>A0A101SBR6_9ACTN</name>
<evidence type="ECO:0000256" key="1">
    <source>
        <dbReference type="SAM" id="MobiDB-lite"/>
    </source>
</evidence>
<dbReference type="AlphaFoldDB" id="A0A101SBR6"/>
<organism evidence="2 3">
    <name type="scientific">Streptomyces canus</name>
    <dbReference type="NCBI Taxonomy" id="58343"/>
    <lineage>
        <taxon>Bacteria</taxon>
        <taxon>Bacillati</taxon>
        <taxon>Actinomycetota</taxon>
        <taxon>Actinomycetes</taxon>
        <taxon>Kitasatosporales</taxon>
        <taxon>Streptomycetaceae</taxon>
        <taxon>Streptomyces</taxon>
        <taxon>Streptomyces aurantiacus group</taxon>
    </lineage>
</organism>
<gene>
    <name evidence="2" type="ORF">AQJ46_14350</name>
</gene>
<dbReference type="STRING" id="58343.AQJ46_14350"/>
<evidence type="ECO:0000313" key="2">
    <source>
        <dbReference type="EMBL" id="KUN71292.1"/>
    </source>
</evidence>